<evidence type="ECO:0000313" key="9">
    <source>
        <dbReference type="Proteomes" id="UP000198211"/>
    </source>
</evidence>
<evidence type="ECO:0000256" key="4">
    <source>
        <dbReference type="ARBA" id="ARBA00022525"/>
    </source>
</evidence>
<organism evidence="8 9">
    <name type="scientific">Phytophthora megakarya</name>
    <dbReference type="NCBI Taxonomy" id="4795"/>
    <lineage>
        <taxon>Eukaryota</taxon>
        <taxon>Sar</taxon>
        <taxon>Stramenopiles</taxon>
        <taxon>Oomycota</taxon>
        <taxon>Peronosporomycetes</taxon>
        <taxon>Peronosporales</taxon>
        <taxon>Peronosporaceae</taxon>
        <taxon>Phytophthora</taxon>
    </lineage>
</organism>
<evidence type="ECO:0000313" key="8">
    <source>
        <dbReference type="EMBL" id="OWZ14608.1"/>
    </source>
</evidence>
<dbReference type="InterPro" id="IPR054463">
    <property type="entry name" value="PexRD54_WY"/>
</dbReference>
<gene>
    <name evidence="8" type="ORF">PHMEG_00011893</name>
</gene>
<dbReference type="GO" id="GO:0043657">
    <property type="term" value="C:host cell"/>
    <property type="evidence" value="ECO:0007669"/>
    <property type="project" value="UniProtKB-SubCell"/>
</dbReference>
<dbReference type="Pfam" id="PF22748">
    <property type="entry name" value="PexRD54_WY"/>
    <property type="match status" value="1"/>
</dbReference>
<keyword evidence="9" id="KW-1185">Reference proteome</keyword>
<comment type="similarity">
    <text evidence="3">Belongs to the RxLR effector family.</text>
</comment>
<evidence type="ECO:0000256" key="5">
    <source>
        <dbReference type="ARBA" id="ARBA00022729"/>
    </source>
</evidence>
<evidence type="ECO:0000256" key="2">
    <source>
        <dbReference type="ARBA" id="ARBA00004613"/>
    </source>
</evidence>
<comment type="subcellular location">
    <subcellularLocation>
        <location evidence="1">Host cell</location>
    </subcellularLocation>
    <subcellularLocation>
        <location evidence="2">Secreted</location>
    </subcellularLocation>
</comment>
<protein>
    <submittedName>
        <fullName evidence="8">RxLR effector protein</fullName>
    </submittedName>
</protein>
<evidence type="ECO:0000256" key="6">
    <source>
        <dbReference type="ARBA" id="ARBA00023026"/>
    </source>
</evidence>
<accession>A0A225WBK4</accession>
<reference evidence="9" key="1">
    <citation type="submission" date="2017-03" db="EMBL/GenBank/DDBJ databases">
        <title>Phytopthora megakarya and P. palmivora, two closely related causual agents of cacao black pod achieved similar genome size and gene model numbers by different mechanisms.</title>
        <authorList>
            <person name="Ali S."/>
            <person name="Shao J."/>
            <person name="Larry D.J."/>
            <person name="Kronmiller B."/>
            <person name="Shen D."/>
            <person name="Strem M.D."/>
            <person name="Melnick R.L."/>
            <person name="Guiltinan M.J."/>
            <person name="Tyler B.M."/>
            <person name="Meinhardt L.W."/>
            <person name="Bailey B.A."/>
        </authorList>
    </citation>
    <scope>NUCLEOTIDE SEQUENCE [LARGE SCALE GENOMIC DNA]</scope>
    <source>
        <strain evidence="9">zdho120</strain>
    </source>
</reference>
<dbReference type="OrthoDB" id="88607at2759"/>
<dbReference type="EMBL" id="NBNE01001300">
    <property type="protein sequence ID" value="OWZ14608.1"/>
    <property type="molecule type" value="Genomic_DNA"/>
</dbReference>
<feature type="domain" description="RxLR effector PexRD54 WY" evidence="7">
    <location>
        <begin position="11"/>
        <end position="51"/>
    </location>
</feature>
<comment type="caution">
    <text evidence="8">The sequence shown here is derived from an EMBL/GenBank/DDBJ whole genome shotgun (WGS) entry which is preliminary data.</text>
</comment>
<keyword evidence="5" id="KW-0732">Signal</keyword>
<dbReference type="GO" id="GO:0005576">
    <property type="term" value="C:extracellular region"/>
    <property type="evidence" value="ECO:0007669"/>
    <property type="project" value="UniProtKB-SubCell"/>
</dbReference>
<dbReference type="Proteomes" id="UP000198211">
    <property type="component" value="Unassembled WGS sequence"/>
</dbReference>
<sequence length="113" mass="12876">MFKSKGVPEKLQKWLQDETPVDTVFKGLHLDVNNAGKGLFDNPHFAAWVEYADTLSVKIPEMSAISSLTRRFGDGRLYNFIQRAKMNPSTENLAKKLETKQIQHWLAVGKILM</sequence>
<keyword evidence="4" id="KW-0964">Secreted</keyword>
<keyword evidence="6" id="KW-0843">Virulence</keyword>
<evidence type="ECO:0000259" key="7">
    <source>
        <dbReference type="Pfam" id="PF22748"/>
    </source>
</evidence>
<evidence type="ECO:0000256" key="3">
    <source>
        <dbReference type="ARBA" id="ARBA00010400"/>
    </source>
</evidence>
<dbReference type="AlphaFoldDB" id="A0A225WBK4"/>
<proteinExistence type="inferred from homology"/>
<evidence type="ECO:0000256" key="1">
    <source>
        <dbReference type="ARBA" id="ARBA00004340"/>
    </source>
</evidence>
<name>A0A225WBK4_9STRA</name>